<evidence type="ECO:0000313" key="2">
    <source>
        <dbReference type="EMBL" id="KDQ20549.1"/>
    </source>
</evidence>
<dbReference type="STRING" id="930990.A0A067MY59"/>
<gene>
    <name evidence="2" type="ORF">BOTBODRAFT_100738</name>
</gene>
<accession>A0A067MY59</accession>
<protein>
    <recommendedName>
        <fullName evidence="1">DinB-like domain-containing protein</fullName>
    </recommendedName>
</protein>
<dbReference type="HOGENOM" id="CLU_083400_1_0_1"/>
<evidence type="ECO:0000259" key="1">
    <source>
        <dbReference type="Pfam" id="PF12867"/>
    </source>
</evidence>
<reference evidence="3" key="1">
    <citation type="journal article" date="2014" name="Proc. Natl. Acad. Sci. U.S.A.">
        <title>Extensive sampling of basidiomycete genomes demonstrates inadequacy of the white-rot/brown-rot paradigm for wood decay fungi.</title>
        <authorList>
            <person name="Riley R."/>
            <person name="Salamov A.A."/>
            <person name="Brown D.W."/>
            <person name="Nagy L.G."/>
            <person name="Floudas D."/>
            <person name="Held B.W."/>
            <person name="Levasseur A."/>
            <person name="Lombard V."/>
            <person name="Morin E."/>
            <person name="Otillar R."/>
            <person name="Lindquist E.A."/>
            <person name="Sun H."/>
            <person name="LaButti K.M."/>
            <person name="Schmutz J."/>
            <person name="Jabbour D."/>
            <person name="Luo H."/>
            <person name="Baker S.E."/>
            <person name="Pisabarro A.G."/>
            <person name="Walton J.D."/>
            <person name="Blanchette R.A."/>
            <person name="Henrissat B."/>
            <person name="Martin F."/>
            <person name="Cullen D."/>
            <person name="Hibbett D.S."/>
            <person name="Grigoriev I.V."/>
        </authorList>
    </citation>
    <scope>NUCLEOTIDE SEQUENCE [LARGE SCALE GENOMIC DNA]</scope>
    <source>
        <strain evidence="3">FD-172 SS1</strain>
    </source>
</reference>
<dbReference type="InterPro" id="IPR024775">
    <property type="entry name" value="DinB-like"/>
</dbReference>
<dbReference type="AlphaFoldDB" id="A0A067MY59"/>
<name>A0A067MY59_BOTB1</name>
<keyword evidence="3" id="KW-1185">Reference proteome</keyword>
<proteinExistence type="predicted"/>
<dbReference type="InParanoid" id="A0A067MY59"/>
<dbReference type="Pfam" id="PF12867">
    <property type="entry name" value="DinB_2"/>
    <property type="match status" value="1"/>
</dbReference>
<dbReference type="EMBL" id="KL198017">
    <property type="protein sequence ID" value="KDQ20549.1"/>
    <property type="molecule type" value="Genomic_DNA"/>
</dbReference>
<evidence type="ECO:0000313" key="3">
    <source>
        <dbReference type="Proteomes" id="UP000027195"/>
    </source>
</evidence>
<dbReference type="OrthoDB" id="5564877at2759"/>
<dbReference type="PANTHER" id="PTHR39473">
    <property type="match status" value="1"/>
</dbReference>
<feature type="domain" description="DinB-like" evidence="1">
    <location>
        <begin position="36"/>
        <end position="158"/>
    </location>
</feature>
<organism evidence="2 3">
    <name type="scientific">Botryobasidium botryosum (strain FD-172 SS1)</name>
    <dbReference type="NCBI Taxonomy" id="930990"/>
    <lineage>
        <taxon>Eukaryota</taxon>
        <taxon>Fungi</taxon>
        <taxon>Dikarya</taxon>
        <taxon>Basidiomycota</taxon>
        <taxon>Agaricomycotina</taxon>
        <taxon>Agaricomycetes</taxon>
        <taxon>Cantharellales</taxon>
        <taxon>Botryobasidiaceae</taxon>
        <taxon>Botryobasidium</taxon>
    </lineage>
</organism>
<dbReference type="PANTHER" id="PTHR39473:SF1">
    <property type="entry name" value="DINB-LIKE DOMAIN-CONTAINING PROTEIN"/>
    <property type="match status" value="1"/>
</dbReference>
<dbReference type="Proteomes" id="UP000027195">
    <property type="component" value="Unassembled WGS sequence"/>
</dbReference>
<sequence length="198" mass="22332">MSHPALPLPKGKNQAAELVDVALKTLGQAQDLVARTLTSDSQLTFQSELIPSSTIGKHLRHAREHYKLLMDCVSMSPRPKHLELCYDKRSRDVPMETSLEAARHAFEETKKWLEHDALRVDLEEPITLNAVTPYPQVLQTTYGRELWFVSLHAIHHWSMVRVIAAEMGLEVEETFGVAPSTMAYRELGTSSAQMMAKL</sequence>